<dbReference type="Pfam" id="PF07282">
    <property type="entry name" value="Cas12f1-like_TNB"/>
    <property type="match status" value="1"/>
</dbReference>
<evidence type="ECO:0000259" key="11">
    <source>
        <dbReference type="Pfam" id="PF12323"/>
    </source>
</evidence>
<feature type="domain" description="Transposase putative helix-turn-helix" evidence="11">
    <location>
        <begin position="1"/>
        <end position="48"/>
    </location>
</feature>
<dbReference type="STRING" id="1457154.CAPSK01_004007"/>
<comment type="caution">
    <text evidence="12">The sequence shown here is derived from an EMBL/GenBank/DDBJ whole genome shotgun (WGS) entry which is preliminary data.</text>
</comment>
<keyword evidence="7" id="KW-0233">DNA recombination</keyword>
<dbReference type="InterPro" id="IPR010095">
    <property type="entry name" value="Cas12f1-like_TNB"/>
</dbReference>
<evidence type="ECO:0000259" key="10">
    <source>
        <dbReference type="Pfam" id="PF07282"/>
    </source>
</evidence>
<dbReference type="Proteomes" id="UP000019812">
    <property type="component" value="Unassembled WGS sequence"/>
</dbReference>
<evidence type="ECO:0000313" key="12">
    <source>
        <dbReference type="EMBL" id="KFB66642.1"/>
    </source>
</evidence>
<dbReference type="EMBL" id="JDSS02000039">
    <property type="protein sequence ID" value="KFB66642.1"/>
    <property type="molecule type" value="Genomic_DNA"/>
</dbReference>
<dbReference type="GO" id="GO:0046872">
    <property type="term" value="F:metal ion binding"/>
    <property type="evidence" value="ECO:0007669"/>
    <property type="project" value="UniProtKB-KW"/>
</dbReference>
<dbReference type="NCBIfam" id="NF040570">
    <property type="entry name" value="guided_TnpB"/>
    <property type="match status" value="1"/>
</dbReference>
<evidence type="ECO:0000256" key="2">
    <source>
        <dbReference type="ARBA" id="ARBA00011044"/>
    </source>
</evidence>
<protein>
    <submittedName>
        <fullName evidence="12">Putative transposase</fullName>
    </submittedName>
</protein>
<dbReference type="Pfam" id="PF12323">
    <property type="entry name" value="HTH_OrfB_IS605"/>
    <property type="match status" value="1"/>
</dbReference>
<evidence type="ECO:0000313" key="13">
    <source>
        <dbReference type="Proteomes" id="UP000019812"/>
    </source>
</evidence>
<comment type="similarity">
    <text evidence="2">In the N-terminal section; belongs to the transposase 2 family.</text>
</comment>
<comment type="similarity">
    <text evidence="1">In the C-terminal section; belongs to the transposase 35 family.</text>
</comment>
<evidence type="ECO:0000256" key="6">
    <source>
        <dbReference type="ARBA" id="ARBA00023125"/>
    </source>
</evidence>
<dbReference type="NCBIfam" id="TIGR01766">
    <property type="entry name" value="IS200/IS605 family accessory protein TnpB-like domain"/>
    <property type="match status" value="1"/>
</dbReference>
<evidence type="ECO:0000256" key="1">
    <source>
        <dbReference type="ARBA" id="ARBA00008761"/>
    </source>
</evidence>
<evidence type="ECO:0000256" key="3">
    <source>
        <dbReference type="ARBA" id="ARBA00022578"/>
    </source>
</evidence>
<feature type="region of interest" description="Disordered" evidence="8">
    <location>
        <begin position="223"/>
        <end position="243"/>
    </location>
</feature>
<proteinExistence type="inferred from homology"/>
<dbReference type="GO" id="GO:0006310">
    <property type="term" value="P:DNA recombination"/>
    <property type="evidence" value="ECO:0007669"/>
    <property type="project" value="UniProtKB-KW"/>
</dbReference>
<dbReference type="Pfam" id="PF01385">
    <property type="entry name" value="OrfB_IS605"/>
    <property type="match status" value="1"/>
</dbReference>
<keyword evidence="4" id="KW-0479">Metal-binding</keyword>
<evidence type="ECO:0000256" key="7">
    <source>
        <dbReference type="ARBA" id="ARBA00023172"/>
    </source>
</evidence>
<reference evidence="12 13" key="1">
    <citation type="submission" date="2014-07" db="EMBL/GenBank/DDBJ databases">
        <title>Expanding our view of genomic diversity in Candidatus Accumulibacter clades.</title>
        <authorList>
            <person name="Skennerton C.T."/>
            <person name="Barr J.J."/>
            <person name="Slater F.R."/>
            <person name="Bond P.L."/>
            <person name="Tyson G.W."/>
        </authorList>
    </citation>
    <scope>NUCLEOTIDE SEQUENCE [LARGE SCALE GENOMIC DNA]</scope>
    <source>
        <strain evidence="13">SK-01</strain>
    </source>
</reference>
<sequence>MTTKQRAYKFYFEPTPEQRHQLAVEFGNARFVWNRCLELRTKAWEERQERNNYVSLNKQVTAWKRGEFPWLADSSSGALTQCLIDQDKAFQNFFRRVKAGQKPGYPRFKSRYDRQSVRYQLDQRHIASTFSAGEFLKLPKLGYLKIRWSQVPAGIPKMATVSKTPDGRYFVSFACEVAIDVLPLTGVALGLDLGIKDVVVASDGVKSGNPRHLKKQLRHLKKQQRRLSRMQKGSNRRRRQRGKVARIHAHIAAMRSDFLHKTTTALIRRADTLALENLNVGGMMKNHHLAGAIADVGMGEFRRQIEYKAAWYGRKVIIADRFAPTSKTCSHCGSYRKKMPLSVREWTCPDCGTRHDRDVNAAQNIYRFATGGEPGIARGGSLNLSDHRSGTPVEARTDAKKFTEADRRERAA</sequence>
<feature type="domain" description="Probable transposase IS891/IS1136/IS1341" evidence="9">
    <location>
        <begin position="183"/>
        <end position="286"/>
    </location>
</feature>
<name>A0A084XVZ8_9PROT</name>
<dbReference type="GO" id="GO:0003677">
    <property type="term" value="F:DNA binding"/>
    <property type="evidence" value="ECO:0007669"/>
    <property type="project" value="UniProtKB-KW"/>
</dbReference>
<gene>
    <name evidence="12" type="ORF">CAPSK01_004007</name>
</gene>
<evidence type="ECO:0000256" key="4">
    <source>
        <dbReference type="ARBA" id="ARBA00022723"/>
    </source>
</evidence>
<dbReference type="GO" id="GO:0032196">
    <property type="term" value="P:transposition"/>
    <property type="evidence" value="ECO:0007669"/>
    <property type="project" value="UniProtKB-KW"/>
</dbReference>
<keyword evidence="5" id="KW-0862">Zinc</keyword>
<feature type="region of interest" description="Disordered" evidence="8">
    <location>
        <begin position="377"/>
        <end position="412"/>
    </location>
</feature>
<dbReference type="PANTHER" id="PTHR30405">
    <property type="entry name" value="TRANSPOSASE"/>
    <property type="match status" value="1"/>
</dbReference>
<dbReference type="InterPro" id="IPR001959">
    <property type="entry name" value="Transposase"/>
</dbReference>
<evidence type="ECO:0000259" key="9">
    <source>
        <dbReference type="Pfam" id="PF01385"/>
    </source>
</evidence>
<evidence type="ECO:0000256" key="8">
    <source>
        <dbReference type="SAM" id="MobiDB-lite"/>
    </source>
</evidence>
<keyword evidence="6" id="KW-0238">DNA-binding</keyword>
<dbReference type="InterPro" id="IPR051399">
    <property type="entry name" value="RNA-guided_DNA_endo/Transpos"/>
</dbReference>
<dbReference type="InterPro" id="IPR021027">
    <property type="entry name" value="Transposase_put_HTH"/>
</dbReference>
<evidence type="ECO:0000256" key="5">
    <source>
        <dbReference type="ARBA" id="ARBA00022833"/>
    </source>
</evidence>
<feature type="compositionally biased region" description="Basic and acidic residues" evidence="8">
    <location>
        <begin position="385"/>
        <end position="412"/>
    </location>
</feature>
<feature type="domain" description="Cas12f1-like TNB" evidence="10">
    <location>
        <begin position="299"/>
        <end position="365"/>
    </location>
</feature>
<accession>A0A084XVZ8</accession>
<keyword evidence="3" id="KW-0815">Transposition</keyword>
<organism evidence="12 13">
    <name type="scientific">Candidatus Accumulibacter vicinus</name>
    <dbReference type="NCBI Taxonomy" id="2954382"/>
    <lineage>
        <taxon>Bacteria</taxon>
        <taxon>Pseudomonadati</taxon>
        <taxon>Pseudomonadota</taxon>
        <taxon>Betaproteobacteria</taxon>
        <taxon>Candidatus Accumulibacter</taxon>
    </lineage>
</organism>
<dbReference type="PANTHER" id="PTHR30405:SF25">
    <property type="entry name" value="RNA-GUIDED DNA ENDONUCLEASE INSQ-RELATED"/>
    <property type="match status" value="1"/>
</dbReference>
<dbReference type="RefSeq" id="WP_273703967.1">
    <property type="nucleotide sequence ID" value="NZ_JDSS02000039.1"/>
</dbReference>
<dbReference type="AlphaFoldDB" id="A0A084XVZ8"/>